<gene>
    <name evidence="5" type="primary">yvoA_3</name>
    <name evidence="5" type="ORF">NCTC13163_02549</name>
</gene>
<accession>A0A377FWK7</accession>
<dbReference type="Pfam" id="PF07702">
    <property type="entry name" value="UTRA"/>
    <property type="match status" value="1"/>
</dbReference>
<dbReference type="OrthoDB" id="9815017at2"/>
<evidence type="ECO:0000256" key="1">
    <source>
        <dbReference type="ARBA" id="ARBA00023015"/>
    </source>
</evidence>
<dbReference type="InterPro" id="IPR036388">
    <property type="entry name" value="WH-like_DNA-bd_sf"/>
</dbReference>
<dbReference type="Pfam" id="PF00392">
    <property type="entry name" value="GntR"/>
    <property type="match status" value="1"/>
</dbReference>
<dbReference type="GO" id="GO:0045892">
    <property type="term" value="P:negative regulation of DNA-templated transcription"/>
    <property type="evidence" value="ECO:0007669"/>
    <property type="project" value="TreeGrafter"/>
</dbReference>
<evidence type="ECO:0000256" key="3">
    <source>
        <dbReference type="ARBA" id="ARBA00023163"/>
    </source>
</evidence>
<organism evidence="5 6">
    <name type="scientific">Exiguobacterium aurantiacum</name>
    <dbReference type="NCBI Taxonomy" id="33987"/>
    <lineage>
        <taxon>Bacteria</taxon>
        <taxon>Bacillati</taxon>
        <taxon>Bacillota</taxon>
        <taxon>Bacilli</taxon>
        <taxon>Bacillales</taxon>
        <taxon>Bacillales Family XII. Incertae Sedis</taxon>
        <taxon>Exiguobacterium</taxon>
    </lineage>
</organism>
<evidence type="ECO:0000259" key="4">
    <source>
        <dbReference type="PROSITE" id="PS50949"/>
    </source>
</evidence>
<sequence length="242" mass="27492">MLQIDKQSPLPIYYQIESYLKQQIDAGFLQPGDLIPSEREFSEQYDVSRMTVRQAIKNLVNEGYLHRQKGRGTFVATNKISMTLSGLTSFTEEIKHRGMRPYTRLLSFQTIPAPYKVSRRLSVALDTPVYEMKRLRLADEQVLALETAYIPVTLLPDLTEEDATGSIYEYAEQAGLHLKNATQTLEARSAASEEAQLLTIEPGAPVLLIDQRTYLDSGDMFEYSRALFRGDSYSFTVAMERT</sequence>
<keyword evidence="2" id="KW-0238">DNA-binding</keyword>
<dbReference type="PRINTS" id="PR00035">
    <property type="entry name" value="HTHGNTR"/>
</dbReference>
<evidence type="ECO:0000313" key="5">
    <source>
        <dbReference type="EMBL" id="STO09148.1"/>
    </source>
</evidence>
<name>A0A377FWK7_9BACL</name>
<protein>
    <submittedName>
        <fullName evidence="5">HTH-type transcriptional repressor yvoA</fullName>
    </submittedName>
</protein>
<dbReference type="AlphaFoldDB" id="A0A377FWK7"/>
<dbReference type="InterPro" id="IPR050679">
    <property type="entry name" value="Bact_HTH_transcr_reg"/>
</dbReference>
<proteinExistence type="predicted"/>
<dbReference type="SUPFAM" id="SSF46785">
    <property type="entry name" value="Winged helix' DNA-binding domain"/>
    <property type="match status" value="1"/>
</dbReference>
<dbReference type="Proteomes" id="UP000254060">
    <property type="component" value="Unassembled WGS sequence"/>
</dbReference>
<dbReference type="InterPro" id="IPR028978">
    <property type="entry name" value="Chorismate_lyase_/UTRA_dom_sf"/>
</dbReference>
<dbReference type="PANTHER" id="PTHR44846">
    <property type="entry name" value="MANNOSYL-D-GLYCERATE TRANSPORT/METABOLISM SYSTEM REPRESSOR MNGR-RELATED"/>
    <property type="match status" value="1"/>
</dbReference>
<reference evidence="5 6" key="1">
    <citation type="submission" date="2018-06" db="EMBL/GenBank/DDBJ databases">
        <authorList>
            <consortium name="Pathogen Informatics"/>
            <person name="Doyle S."/>
        </authorList>
    </citation>
    <scope>NUCLEOTIDE SEQUENCE [LARGE SCALE GENOMIC DNA]</scope>
    <source>
        <strain evidence="5 6">NCTC13163</strain>
    </source>
</reference>
<dbReference type="RefSeq" id="WP_029336044.1">
    <property type="nucleotide sequence ID" value="NZ_UGGP01000001.1"/>
</dbReference>
<dbReference type="STRING" id="1397694.GCA_000702585_03033"/>
<dbReference type="GO" id="GO:0003700">
    <property type="term" value="F:DNA-binding transcription factor activity"/>
    <property type="evidence" value="ECO:0007669"/>
    <property type="project" value="InterPro"/>
</dbReference>
<feature type="domain" description="HTH gntR-type" evidence="4">
    <location>
        <begin position="10"/>
        <end position="78"/>
    </location>
</feature>
<dbReference type="EMBL" id="UGGP01000001">
    <property type="protein sequence ID" value="STO09148.1"/>
    <property type="molecule type" value="Genomic_DNA"/>
</dbReference>
<dbReference type="SUPFAM" id="SSF64288">
    <property type="entry name" value="Chorismate lyase-like"/>
    <property type="match status" value="1"/>
</dbReference>
<dbReference type="Gene3D" id="3.40.1410.10">
    <property type="entry name" value="Chorismate lyase-like"/>
    <property type="match status" value="1"/>
</dbReference>
<dbReference type="Gene3D" id="1.10.10.10">
    <property type="entry name" value="Winged helix-like DNA-binding domain superfamily/Winged helix DNA-binding domain"/>
    <property type="match status" value="1"/>
</dbReference>
<evidence type="ECO:0000256" key="2">
    <source>
        <dbReference type="ARBA" id="ARBA00023125"/>
    </source>
</evidence>
<dbReference type="InterPro" id="IPR036390">
    <property type="entry name" value="WH_DNA-bd_sf"/>
</dbReference>
<keyword evidence="1" id="KW-0805">Transcription regulation</keyword>
<dbReference type="PANTHER" id="PTHR44846:SF1">
    <property type="entry name" value="MANNOSYL-D-GLYCERATE TRANSPORT_METABOLISM SYSTEM REPRESSOR MNGR-RELATED"/>
    <property type="match status" value="1"/>
</dbReference>
<dbReference type="GO" id="GO:0003677">
    <property type="term" value="F:DNA binding"/>
    <property type="evidence" value="ECO:0007669"/>
    <property type="project" value="UniProtKB-KW"/>
</dbReference>
<dbReference type="InterPro" id="IPR011663">
    <property type="entry name" value="UTRA"/>
</dbReference>
<dbReference type="PROSITE" id="PS50949">
    <property type="entry name" value="HTH_GNTR"/>
    <property type="match status" value="1"/>
</dbReference>
<dbReference type="SMART" id="SM00345">
    <property type="entry name" value="HTH_GNTR"/>
    <property type="match status" value="1"/>
</dbReference>
<dbReference type="SMART" id="SM00866">
    <property type="entry name" value="UTRA"/>
    <property type="match status" value="1"/>
</dbReference>
<dbReference type="CDD" id="cd07377">
    <property type="entry name" value="WHTH_GntR"/>
    <property type="match status" value="1"/>
</dbReference>
<evidence type="ECO:0000313" key="6">
    <source>
        <dbReference type="Proteomes" id="UP000254060"/>
    </source>
</evidence>
<dbReference type="InterPro" id="IPR000524">
    <property type="entry name" value="Tscrpt_reg_HTH_GntR"/>
</dbReference>
<dbReference type="FunFam" id="1.10.10.10:FF:000079">
    <property type="entry name" value="GntR family transcriptional regulator"/>
    <property type="match status" value="1"/>
</dbReference>
<keyword evidence="3" id="KW-0804">Transcription</keyword>